<comment type="similarity">
    <text evidence="1 3">Belongs to the ETS family.</text>
</comment>
<dbReference type="SMART" id="SM00413">
    <property type="entry name" value="ETS"/>
    <property type="match status" value="1"/>
</dbReference>
<reference evidence="6" key="1">
    <citation type="submission" date="2020-09" db="EMBL/GenBank/DDBJ databases">
        <authorList>
            <person name="Kikuchi T."/>
        </authorList>
    </citation>
    <scope>NUCLEOTIDE SEQUENCE</scope>
    <source>
        <strain evidence="6">Ka4C1</strain>
    </source>
</reference>
<feature type="compositionally biased region" description="Low complexity" evidence="4">
    <location>
        <begin position="52"/>
        <end position="83"/>
    </location>
</feature>
<protein>
    <submittedName>
        <fullName evidence="6">(pine wood nematode) hypothetical protein</fullName>
    </submittedName>
</protein>
<feature type="region of interest" description="Disordered" evidence="4">
    <location>
        <begin position="116"/>
        <end position="162"/>
    </location>
</feature>
<dbReference type="AlphaFoldDB" id="A0A811KSI7"/>
<evidence type="ECO:0000256" key="4">
    <source>
        <dbReference type="SAM" id="MobiDB-lite"/>
    </source>
</evidence>
<dbReference type="Proteomes" id="UP000659654">
    <property type="component" value="Unassembled WGS sequence"/>
</dbReference>
<dbReference type="OrthoDB" id="5961210at2759"/>
<dbReference type="InterPro" id="IPR000418">
    <property type="entry name" value="Ets_dom"/>
</dbReference>
<dbReference type="GO" id="GO:0005634">
    <property type="term" value="C:nucleus"/>
    <property type="evidence" value="ECO:0007669"/>
    <property type="project" value="UniProtKB-SubCell"/>
</dbReference>
<dbReference type="InterPro" id="IPR036390">
    <property type="entry name" value="WH_DNA-bd_sf"/>
</dbReference>
<dbReference type="InterPro" id="IPR036388">
    <property type="entry name" value="WH-like_DNA-bd_sf"/>
</dbReference>
<dbReference type="PROSITE" id="PS50061">
    <property type="entry name" value="ETS_DOMAIN_3"/>
    <property type="match status" value="1"/>
</dbReference>
<dbReference type="GO" id="GO:0000981">
    <property type="term" value="F:DNA-binding transcription factor activity, RNA polymerase II-specific"/>
    <property type="evidence" value="ECO:0007669"/>
    <property type="project" value="TreeGrafter"/>
</dbReference>
<name>A0A811KSI7_BURXY</name>
<dbReference type="SUPFAM" id="SSF46785">
    <property type="entry name" value="Winged helix' DNA-binding domain"/>
    <property type="match status" value="1"/>
</dbReference>
<dbReference type="SMR" id="A0A811KSI7"/>
<dbReference type="FunFam" id="1.10.10.10:FF:000996">
    <property type="entry name" value="Predicted protein"/>
    <property type="match status" value="1"/>
</dbReference>
<accession>A0A811KSI7</accession>
<dbReference type="EMBL" id="CAJFDI010000003">
    <property type="protein sequence ID" value="CAD5219119.1"/>
    <property type="molecule type" value="Genomic_DNA"/>
</dbReference>
<comment type="caution">
    <text evidence="6">The sequence shown here is derived from an EMBL/GenBank/DDBJ whole genome shotgun (WGS) entry which is preliminary data.</text>
</comment>
<dbReference type="PANTHER" id="PTHR11849:SF182">
    <property type="entry name" value="SAM POINTED DOMAIN-CONTAINING ETS TRANSCRIPTION FACTOR"/>
    <property type="match status" value="1"/>
</dbReference>
<keyword evidence="7" id="KW-1185">Reference proteome</keyword>
<dbReference type="GO" id="GO:0043565">
    <property type="term" value="F:sequence-specific DNA binding"/>
    <property type="evidence" value="ECO:0007669"/>
    <property type="project" value="InterPro"/>
</dbReference>
<dbReference type="PROSITE" id="PS00345">
    <property type="entry name" value="ETS_DOMAIN_1"/>
    <property type="match status" value="1"/>
</dbReference>
<keyword evidence="3" id="KW-0539">Nucleus</keyword>
<feature type="region of interest" description="Disordered" evidence="4">
    <location>
        <begin position="33"/>
        <end position="91"/>
    </location>
</feature>
<organism evidence="6 7">
    <name type="scientific">Bursaphelenchus xylophilus</name>
    <name type="common">Pinewood nematode worm</name>
    <name type="synonym">Aphelenchoides xylophilus</name>
    <dbReference type="NCBI Taxonomy" id="6326"/>
    <lineage>
        <taxon>Eukaryota</taxon>
        <taxon>Metazoa</taxon>
        <taxon>Ecdysozoa</taxon>
        <taxon>Nematoda</taxon>
        <taxon>Chromadorea</taxon>
        <taxon>Rhabditida</taxon>
        <taxon>Tylenchina</taxon>
        <taxon>Tylenchomorpha</taxon>
        <taxon>Aphelenchoidea</taxon>
        <taxon>Aphelenchoididae</taxon>
        <taxon>Bursaphelenchus</taxon>
    </lineage>
</organism>
<sequence length="321" mass="37056">MDQVRHTICTSHCTTPLLVEYLGYPSFDSYQSQSQPLPCPPSVNSQHLQPRSNLMSSSSSSSASVLGWDSSSASESPSAPATAQDFLTGFNPDSNHPYYNERYSEFSMVKSQYYESNPMPSGHGEQEIFSPCQSVSSSSSITDDENMQDPQQFDQHDMQGQLQMPPPQMMVCQQQCSQPFYPQYVHQQSSHFQQQKPNYVHQQQMPIPVQPDFHCRPGMSQMNNGGRTVHLWHFIKELLENPKEYSGCVRWVDREDGTFKIESSLQLARYWGIRKNRSQMNYDKLSRSLRQYYKKGIIQKPEKKQRLVYKFLPPYNHPQVN</sequence>
<evidence type="ECO:0000256" key="2">
    <source>
        <dbReference type="ARBA" id="ARBA00023125"/>
    </source>
</evidence>
<dbReference type="EMBL" id="CAJFCV020000003">
    <property type="protein sequence ID" value="CAG9104090.1"/>
    <property type="molecule type" value="Genomic_DNA"/>
</dbReference>
<dbReference type="Pfam" id="PF00178">
    <property type="entry name" value="Ets"/>
    <property type="match status" value="1"/>
</dbReference>
<proteinExistence type="inferred from homology"/>
<dbReference type="InterPro" id="IPR046328">
    <property type="entry name" value="ETS_fam"/>
</dbReference>
<dbReference type="Gene3D" id="1.10.10.10">
    <property type="entry name" value="Winged helix-like DNA-binding domain superfamily/Winged helix DNA-binding domain"/>
    <property type="match status" value="1"/>
</dbReference>
<dbReference type="GO" id="GO:0030154">
    <property type="term" value="P:cell differentiation"/>
    <property type="evidence" value="ECO:0007669"/>
    <property type="project" value="TreeGrafter"/>
</dbReference>
<evidence type="ECO:0000256" key="1">
    <source>
        <dbReference type="ARBA" id="ARBA00005562"/>
    </source>
</evidence>
<evidence type="ECO:0000256" key="3">
    <source>
        <dbReference type="RuleBase" id="RU004019"/>
    </source>
</evidence>
<dbReference type="PROSITE" id="PS00346">
    <property type="entry name" value="ETS_DOMAIN_2"/>
    <property type="match status" value="1"/>
</dbReference>
<evidence type="ECO:0000313" key="7">
    <source>
        <dbReference type="Proteomes" id="UP000659654"/>
    </source>
</evidence>
<comment type="subcellular location">
    <subcellularLocation>
        <location evidence="3">Nucleus</location>
    </subcellularLocation>
</comment>
<feature type="domain" description="ETS" evidence="5">
    <location>
        <begin position="229"/>
        <end position="312"/>
    </location>
</feature>
<dbReference type="PANTHER" id="PTHR11849">
    <property type="entry name" value="ETS"/>
    <property type="match status" value="1"/>
</dbReference>
<gene>
    <name evidence="6" type="ORF">BXYJ_LOCUS5519</name>
</gene>
<dbReference type="PRINTS" id="PR00454">
    <property type="entry name" value="ETSDOMAIN"/>
</dbReference>
<dbReference type="Proteomes" id="UP000582659">
    <property type="component" value="Unassembled WGS sequence"/>
</dbReference>
<keyword evidence="2 3" id="KW-0238">DNA-binding</keyword>
<evidence type="ECO:0000313" key="6">
    <source>
        <dbReference type="EMBL" id="CAD5219119.1"/>
    </source>
</evidence>
<evidence type="ECO:0000259" key="5">
    <source>
        <dbReference type="PROSITE" id="PS50061"/>
    </source>
</evidence>